<dbReference type="NCBIfam" id="TIGR04518">
    <property type="entry name" value="ECF_S_folT_fam"/>
    <property type="match status" value="1"/>
</dbReference>
<feature type="transmembrane region" description="Helical" evidence="1">
    <location>
        <begin position="6"/>
        <end position="27"/>
    </location>
</feature>
<feature type="transmembrane region" description="Helical" evidence="1">
    <location>
        <begin position="139"/>
        <end position="157"/>
    </location>
</feature>
<keyword evidence="3" id="KW-1185">Reference proteome</keyword>
<keyword evidence="1" id="KW-1133">Transmembrane helix</keyword>
<proteinExistence type="predicted"/>
<reference evidence="2 3" key="1">
    <citation type="journal article" date="2013" name="Genome Announc.">
        <title>Draft Genome Sequence of the Cellulolytic, Mesophilic, Anaerobic Bacterium Clostridium termitidis Strain CT1112 (DSM 5398).</title>
        <authorList>
            <person name="Lal S."/>
            <person name="Ramachandran U."/>
            <person name="Zhang X."/>
            <person name="Munir R."/>
            <person name="Sparling R."/>
            <person name="Levin D.B."/>
        </authorList>
    </citation>
    <scope>NUCLEOTIDE SEQUENCE [LARGE SCALE GENOMIC DNA]</scope>
    <source>
        <strain evidence="2 3">CT1112</strain>
    </source>
</reference>
<dbReference type="AlphaFoldDB" id="S0FX60"/>
<comment type="caution">
    <text evidence="2">The sequence shown here is derived from an EMBL/GenBank/DDBJ whole genome shotgun (WGS) entry which is preliminary data.</text>
</comment>
<evidence type="ECO:0000313" key="3">
    <source>
        <dbReference type="Proteomes" id="UP000014155"/>
    </source>
</evidence>
<organism evidence="2 3">
    <name type="scientific">Ruminiclostridium cellobioparum subsp. termitidis CT1112</name>
    <dbReference type="NCBI Taxonomy" id="1195236"/>
    <lineage>
        <taxon>Bacteria</taxon>
        <taxon>Bacillati</taxon>
        <taxon>Bacillota</taxon>
        <taxon>Clostridia</taxon>
        <taxon>Eubacteriales</taxon>
        <taxon>Oscillospiraceae</taxon>
        <taxon>Ruminiclostridium</taxon>
    </lineage>
</organism>
<dbReference type="InterPro" id="IPR024529">
    <property type="entry name" value="ECF_trnsprt_substrate-spec"/>
</dbReference>
<dbReference type="Proteomes" id="UP000014155">
    <property type="component" value="Unassembled WGS sequence"/>
</dbReference>
<feature type="transmembrane region" description="Helical" evidence="1">
    <location>
        <begin position="73"/>
        <end position="92"/>
    </location>
</feature>
<dbReference type="RefSeq" id="WP_004623535.1">
    <property type="nucleotide sequence ID" value="NZ_AORV01000015.1"/>
</dbReference>
<name>S0FX60_RUMCE</name>
<dbReference type="eggNOG" id="COG4720">
    <property type="taxonomic scope" value="Bacteria"/>
</dbReference>
<evidence type="ECO:0000256" key="1">
    <source>
        <dbReference type="SAM" id="Phobius"/>
    </source>
</evidence>
<keyword evidence="1" id="KW-0812">Transmembrane</keyword>
<dbReference type="Pfam" id="PF12822">
    <property type="entry name" value="ECF_trnsprt"/>
    <property type="match status" value="1"/>
</dbReference>
<dbReference type="EMBL" id="AORV01000015">
    <property type="protein sequence ID" value="EMS73744.1"/>
    <property type="molecule type" value="Genomic_DNA"/>
</dbReference>
<feature type="transmembrane region" description="Helical" evidence="1">
    <location>
        <begin position="39"/>
        <end position="61"/>
    </location>
</feature>
<dbReference type="InterPro" id="IPR030949">
    <property type="entry name" value="ECF_S_folate_fam"/>
</dbReference>
<dbReference type="Gene3D" id="1.10.1760.20">
    <property type="match status" value="1"/>
</dbReference>
<gene>
    <name evidence="2" type="ORF">CTER_0190</name>
</gene>
<feature type="transmembrane region" description="Helical" evidence="1">
    <location>
        <begin position="104"/>
        <end position="127"/>
    </location>
</feature>
<dbReference type="STRING" id="1195236.CTER_0190"/>
<dbReference type="GO" id="GO:0022857">
    <property type="term" value="F:transmembrane transporter activity"/>
    <property type="evidence" value="ECO:0007669"/>
    <property type="project" value="InterPro"/>
</dbReference>
<dbReference type="PATRIC" id="fig|1195236.3.peg.490"/>
<sequence length="172" mass="19285">MMHNKIRNILLLGLFIALEVILTRFLSIENTFVRISFEFIPIAVSAILFGPVMAGLGAAVADVLGMLIFPKGAFFPGFTFTAFVSGFLYGVFFYKKKITIKRTFFAVLSVIVICSLVLNTLWLVMLYNKGAYAILTARLVKSAVFLPVQTFMIYFIWKYAGGLINRSLNNEI</sequence>
<keyword evidence="1" id="KW-0472">Membrane</keyword>
<evidence type="ECO:0000313" key="2">
    <source>
        <dbReference type="EMBL" id="EMS73744.1"/>
    </source>
</evidence>
<protein>
    <recommendedName>
        <fullName evidence="4">Folate transporter FolT</fullName>
    </recommendedName>
</protein>
<accession>S0FX60</accession>
<evidence type="ECO:0008006" key="4">
    <source>
        <dbReference type="Google" id="ProtNLM"/>
    </source>
</evidence>